<dbReference type="Pfam" id="PF07676">
    <property type="entry name" value="PD40"/>
    <property type="match status" value="2"/>
</dbReference>
<dbReference type="RefSeq" id="WP_201922066.1">
    <property type="nucleotide sequence ID" value="NZ_JAERQG010000003.1"/>
</dbReference>
<dbReference type="InterPro" id="IPR011659">
    <property type="entry name" value="WD40"/>
</dbReference>
<dbReference type="AlphaFoldDB" id="A0A937ANW6"/>
<evidence type="ECO:0000259" key="2">
    <source>
        <dbReference type="Pfam" id="PF00691"/>
    </source>
</evidence>
<reference evidence="3" key="1">
    <citation type="submission" date="2021-01" db="EMBL/GenBank/DDBJ databases">
        <title>Marivirga sp. nov., isolated from intertidal surface sediments.</title>
        <authorList>
            <person name="Zhang M."/>
        </authorList>
    </citation>
    <scope>NUCLEOTIDE SEQUENCE</scope>
    <source>
        <strain evidence="3">SM1354</strain>
    </source>
</reference>
<dbReference type="Gene3D" id="2.120.10.30">
    <property type="entry name" value="TolB, C-terminal domain"/>
    <property type="match status" value="1"/>
</dbReference>
<dbReference type="SUPFAM" id="SSF103088">
    <property type="entry name" value="OmpA-like"/>
    <property type="match status" value="1"/>
</dbReference>
<protein>
    <submittedName>
        <fullName evidence="3">PD40 domain-containing protein</fullName>
    </submittedName>
</protein>
<gene>
    <name evidence="3" type="ORF">JKP34_12795</name>
</gene>
<dbReference type="Gene3D" id="3.30.1330.60">
    <property type="entry name" value="OmpA-like domain"/>
    <property type="match status" value="1"/>
</dbReference>
<feature type="domain" description="OmpA-like" evidence="2">
    <location>
        <begin position="478"/>
        <end position="523"/>
    </location>
</feature>
<evidence type="ECO:0000313" key="4">
    <source>
        <dbReference type="Proteomes" id="UP000642920"/>
    </source>
</evidence>
<organism evidence="3 4">
    <name type="scientific">Marivirga atlantica</name>
    <dbReference type="NCBI Taxonomy" id="1548457"/>
    <lineage>
        <taxon>Bacteria</taxon>
        <taxon>Pseudomonadati</taxon>
        <taxon>Bacteroidota</taxon>
        <taxon>Cytophagia</taxon>
        <taxon>Cytophagales</taxon>
        <taxon>Marivirgaceae</taxon>
        <taxon>Marivirga</taxon>
    </lineage>
</organism>
<dbReference type="SUPFAM" id="SSF69304">
    <property type="entry name" value="Tricorn protease N-terminal domain"/>
    <property type="match status" value="1"/>
</dbReference>
<dbReference type="InterPro" id="IPR036737">
    <property type="entry name" value="OmpA-like_sf"/>
</dbReference>
<comment type="caution">
    <text evidence="3">The sequence shown here is derived from an EMBL/GenBank/DDBJ whole genome shotgun (WGS) entry which is preliminary data.</text>
</comment>
<feature type="chain" id="PRO_5037415837" evidence="1">
    <location>
        <begin position="20"/>
        <end position="532"/>
    </location>
</feature>
<dbReference type="InterPro" id="IPR006665">
    <property type="entry name" value="OmpA-like"/>
</dbReference>
<dbReference type="EMBL" id="JAERQG010000003">
    <property type="protein sequence ID" value="MBL0766137.1"/>
    <property type="molecule type" value="Genomic_DNA"/>
</dbReference>
<sequence length="532" mass="59644">MQKLLIGLFFLSCTTLATAQKRRLPQNISSWSNNEYAPKLTADGRTLLYMSDYTDSGEPEIFISTAIGNNWSKGQKVDIPNKNMIPFGAYNISYDGEQLIYASKKSPGIGGYDIRFQQKEGNNSWGQSVNPGKPLNSPLNEMDPTLSADGKTLYFSRCETLDPDGGNCKIYAAEFLGDVYWKEPEEIKLDLASSSFVNPVILPDNKTLYFAALNKEGNYDFYMSRKEANGWSKPLPMDFLNTDAHDRYIGVTALGDVAYIHEEDERGYDLYMVKVPEAFQPAKVYYLEGTVTNLPAKALIKATDVATDQELVRLILDPADKTFGIYIPEGHQVDFSIETKESGYGYYSEYLDLEDLGSSKKVVKDILLPTLESGQAYPAAIVFEENSADFVSGAEEELDRLITLMKQNRDFHFKLEVYQASVTESDQYADSLTETRYDTLLVTANKMDSISENTTEVSATDSTSFEYTPLEEIVTIYHNDLSQKRADAITAYLLDKGVPESMFSTSGKGANAELNYSDLERDRNYKVVFSLE</sequence>
<dbReference type="InterPro" id="IPR011042">
    <property type="entry name" value="6-blade_b-propeller_TolB-like"/>
</dbReference>
<name>A0A937ANW6_9BACT</name>
<dbReference type="Proteomes" id="UP000642920">
    <property type="component" value="Unassembled WGS sequence"/>
</dbReference>
<dbReference type="Pfam" id="PF00691">
    <property type="entry name" value="OmpA"/>
    <property type="match status" value="1"/>
</dbReference>
<keyword evidence="4" id="KW-1185">Reference proteome</keyword>
<feature type="signal peptide" evidence="1">
    <location>
        <begin position="1"/>
        <end position="19"/>
    </location>
</feature>
<evidence type="ECO:0000256" key="1">
    <source>
        <dbReference type="SAM" id="SignalP"/>
    </source>
</evidence>
<proteinExistence type="predicted"/>
<keyword evidence="1" id="KW-0732">Signal</keyword>
<evidence type="ECO:0000313" key="3">
    <source>
        <dbReference type="EMBL" id="MBL0766137.1"/>
    </source>
</evidence>
<accession>A0A937ANW6</accession>